<evidence type="ECO:0000256" key="2">
    <source>
        <dbReference type="SAM" id="Phobius"/>
    </source>
</evidence>
<dbReference type="RefSeq" id="YP_009119217.1">
    <property type="nucleotide sequence ID" value="NC_026440.1"/>
</dbReference>
<dbReference type="Proteomes" id="UP000202511">
    <property type="component" value="Segment"/>
</dbReference>
<dbReference type="EMBL" id="KP136319">
    <property type="protein sequence ID" value="AJF96982.1"/>
    <property type="molecule type" value="Genomic_DNA"/>
</dbReference>
<feature type="region of interest" description="Disordered" evidence="1">
    <location>
        <begin position="84"/>
        <end position="104"/>
    </location>
</feature>
<reference evidence="3 4" key="1">
    <citation type="journal article" date="2015" name="Parasitol. Res.">
        <title>Viruses in close associations with free-living amoebae.</title>
        <authorList>
            <person name="Scheid P."/>
        </authorList>
    </citation>
    <scope>NUCLEOTIDE SEQUENCE [LARGE SCALE GENOMIC DNA]</scope>
    <source>
        <strain evidence="3">KlaHel</strain>
    </source>
</reference>
<feature type="transmembrane region" description="Helical" evidence="2">
    <location>
        <begin position="12"/>
        <end position="37"/>
    </location>
</feature>
<keyword evidence="2" id="KW-1133">Transmembrane helix</keyword>
<keyword evidence="2" id="KW-0472">Membrane</keyword>
<dbReference type="GeneID" id="23461899"/>
<organism evidence="3 4">
    <name type="scientific">Pandoravirus inopinatum</name>
    <dbReference type="NCBI Taxonomy" id="1605721"/>
    <lineage>
        <taxon>Viruses</taxon>
        <taxon>Pandoravirus</taxon>
    </lineage>
</organism>
<proteinExistence type="predicted"/>
<protein>
    <submittedName>
        <fullName evidence="3">Uncharacterized protein</fullName>
    </submittedName>
</protein>
<evidence type="ECO:0000313" key="3">
    <source>
        <dbReference type="EMBL" id="AJF96982.1"/>
    </source>
</evidence>
<evidence type="ECO:0000256" key="1">
    <source>
        <dbReference type="SAM" id="MobiDB-lite"/>
    </source>
</evidence>
<keyword evidence="2" id="KW-0812">Transmembrane</keyword>
<name>A0A0B5JBP0_9VIRU</name>
<dbReference type="KEGG" id="vg:23461899"/>
<evidence type="ECO:0000313" key="4">
    <source>
        <dbReference type="Proteomes" id="UP000202511"/>
    </source>
</evidence>
<accession>A0A0B5JBP0</accession>
<sequence>MGRSAVLWGLSLSLWVWLASLVCFLADASLFVFPLALPRNEPASLIGLYVFFFSYAGRRCWPFLSASIRRRYPIARERQGEVAAGGGHRLTKKRRGMVQRGGDA</sequence>
<feature type="transmembrane region" description="Helical" evidence="2">
    <location>
        <begin position="43"/>
        <end position="61"/>
    </location>
</feature>